<dbReference type="CDD" id="cd00143">
    <property type="entry name" value="PP2Cc"/>
    <property type="match status" value="1"/>
</dbReference>
<dbReference type="PROSITE" id="PS51746">
    <property type="entry name" value="PPM_2"/>
    <property type="match status" value="1"/>
</dbReference>
<dbReference type="Pfam" id="PF00481">
    <property type="entry name" value="PP2C"/>
    <property type="match status" value="1"/>
</dbReference>
<reference evidence="2 3" key="1">
    <citation type="submission" date="2021-11" db="EMBL/GenBank/DDBJ databases">
        <title>Genomic of Niabella pedocola.</title>
        <authorList>
            <person name="Wu T."/>
        </authorList>
    </citation>
    <scope>NUCLEOTIDE SEQUENCE [LARGE SCALE GENOMIC DNA]</scope>
    <source>
        <strain evidence="2 3">JCM 31011</strain>
    </source>
</reference>
<dbReference type="EMBL" id="JAJNEC010000004">
    <property type="protein sequence ID" value="MCD2422026.1"/>
    <property type="molecule type" value="Genomic_DNA"/>
</dbReference>
<proteinExistence type="predicted"/>
<dbReference type="SMART" id="SM00332">
    <property type="entry name" value="PP2Cc"/>
    <property type="match status" value="1"/>
</dbReference>
<dbReference type="Proteomes" id="UP001199816">
    <property type="component" value="Unassembled WGS sequence"/>
</dbReference>
<feature type="domain" description="PPM-type phosphatase" evidence="1">
    <location>
        <begin position="7"/>
        <end position="253"/>
    </location>
</feature>
<name>A0ABS8PLY2_9BACT</name>
<comment type="caution">
    <text evidence="2">The sequence shown here is derived from an EMBL/GenBank/DDBJ whole genome shotgun (WGS) entry which is preliminary data.</text>
</comment>
<dbReference type="Gene3D" id="3.60.40.10">
    <property type="entry name" value="PPM-type phosphatase domain"/>
    <property type="match status" value="1"/>
</dbReference>
<dbReference type="SMART" id="SM00331">
    <property type="entry name" value="PP2C_SIG"/>
    <property type="match status" value="1"/>
</dbReference>
<dbReference type="InterPro" id="IPR001932">
    <property type="entry name" value="PPM-type_phosphatase-like_dom"/>
</dbReference>
<dbReference type="SUPFAM" id="SSF81606">
    <property type="entry name" value="PP2C-like"/>
    <property type="match status" value="1"/>
</dbReference>
<protein>
    <submittedName>
        <fullName evidence="2">Protein phosphatase 2C domain-containing protein</fullName>
    </submittedName>
</protein>
<accession>A0ABS8PLY2</accession>
<dbReference type="InterPro" id="IPR036457">
    <property type="entry name" value="PPM-type-like_dom_sf"/>
</dbReference>
<gene>
    <name evidence="2" type="ORF">LQ567_04585</name>
</gene>
<dbReference type="PANTHER" id="PTHR47992">
    <property type="entry name" value="PROTEIN PHOSPHATASE"/>
    <property type="match status" value="1"/>
</dbReference>
<evidence type="ECO:0000259" key="1">
    <source>
        <dbReference type="PROSITE" id="PS51746"/>
    </source>
</evidence>
<evidence type="ECO:0000313" key="2">
    <source>
        <dbReference type="EMBL" id="MCD2422026.1"/>
    </source>
</evidence>
<organism evidence="2 3">
    <name type="scientific">Niabella pedocola</name>
    <dbReference type="NCBI Taxonomy" id="1752077"/>
    <lineage>
        <taxon>Bacteria</taxon>
        <taxon>Pseudomonadati</taxon>
        <taxon>Bacteroidota</taxon>
        <taxon>Chitinophagia</taxon>
        <taxon>Chitinophagales</taxon>
        <taxon>Chitinophagaceae</taxon>
        <taxon>Niabella</taxon>
    </lineage>
</organism>
<dbReference type="InterPro" id="IPR015655">
    <property type="entry name" value="PP2C"/>
</dbReference>
<keyword evidence="3" id="KW-1185">Reference proteome</keyword>
<sequence length="373" mass="40917">MSRTVVLHGQTDLGRRREENEDNFITVSGLWGTPSRALAGAIDGVGGYEGGAEAALIAKETIEEYLQHFSFGAPLQLLKEAAIAANNKIFEQRREHATLGRMSCVLSVAVLDADKEMMYIAHVGDSRGYVYRNGSMLKITRDHSSVGMKEDSGYLTEAEAMQHPRRNEISKMAGEQFLDAEDSNNYFDIAEHSFLPEDIALFCSDGLTDLVTQAQMAEILSAPGSLQLKTQQLIDKANELGGKDNITVVLATYTAAKKPGRKRTKEAIEVPIATPSYESNDIMPAMNTSSAKKKIKLLPVIIAFIVGFLMNWTGTRSFFATKEPPAPVPDTIAVPLDSLPVVDSARLRQLDTLINATDTIYRDSVRRNALQGY</sequence>
<dbReference type="RefSeq" id="WP_231002930.1">
    <property type="nucleotide sequence ID" value="NZ_JAJNEC010000004.1"/>
</dbReference>
<evidence type="ECO:0000313" key="3">
    <source>
        <dbReference type="Proteomes" id="UP001199816"/>
    </source>
</evidence>